<feature type="modified residue" description="4-aspartylphosphate" evidence="3">
    <location>
        <position position="60"/>
    </location>
</feature>
<dbReference type="Pfam" id="PF25601">
    <property type="entry name" value="AAA_lid_14"/>
    <property type="match status" value="1"/>
</dbReference>
<dbReference type="SUPFAM" id="SSF52172">
    <property type="entry name" value="CheY-like"/>
    <property type="match status" value="1"/>
</dbReference>
<dbReference type="Gene3D" id="3.40.50.300">
    <property type="entry name" value="P-loop containing nucleotide triphosphate hydrolases"/>
    <property type="match status" value="1"/>
</dbReference>
<dbReference type="InterPro" id="IPR011006">
    <property type="entry name" value="CheY-like_superfamily"/>
</dbReference>
<evidence type="ECO:0000259" key="4">
    <source>
        <dbReference type="PROSITE" id="PS50045"/>
    </source>
</evidence>
<dbReference type="PROSITE" id="PS00675">
    <property type="entry name" value="SIGMA54_INTERACT_1"/>
    <property type="match status" value="1"/>
</dbReference>
<evidence type="ECO:0000259" key="5">
    <source>
        <dbReference type="PROSITE" id="PS50110"/>
    </source>
</evidence>
<dbReference type="SUPFAM" id="SSF52540">
    <property type="entry name" value="P-loop containing nucleoside triphosphate hydrolases"/>
    <property type="match status" value="1"/>
</dbReference>
<dbReference type="GO" id="GO:0000160">
    <property type="term" value="P:phosphorelay signal transduction system"/>
    <property type="evidence" value="ECO:0007669"/>
    <property type="project" value="InterPro"/>
</dbReference>
<dbReference type="PROSITE" id="PS00676">
    <property type="entry name" value="SIGMA54_INTERACT_2"/>
    <property type="match status" value="1"/>
</dbReference>
<dbReference type="GO" id="GO:0003677">
    <property type="term" value="F:DNA binding"/>
    <property type="evidence" value="ECO:0007669"/>
    <property type="project" value="UniProtKB-KW"/>
</dbReference>
<dbReference type="InterPro" id="IPR058031">
    <property type="entry name" value="AAA_lid_NorR"/>
</dbReference>
<dbReference type="InterPro" id="IPR027417">
    <property type="entry name" value="P-loop_NTPase"/>
</dbReference>
<proteinExistence type="predicted"/>
<evidence type="ECO:0000256" key="3">
    <source>
        <dbReference type="PROSITE-ProRule" id="PRU00169"/>
    </source>
</evidence>
<dbReference type="FunFam" id="3.40.50.300:FF:000006">
    <property type="entry name" value="DNA-binding transcriptional regulator NtrC"/>
    <property type="match status" value="1"/>
</dbReference>
<evidence type="ECO:0000256" key="2">
    <source>
        <dbReference type="ARBA" id="ARBA00022840"/>
    </source>
</evidence>
<dbReference type="InterPro" id="IPR001789">
    <property type="entry name" value="Sig_transdc_resp-reg_receiver"/>
</dbReference>
<dbReference type="RefSeq" id="WP_133502288.1">
    <property type="nucleotide sequence ID" value="NZ_SNXC01000009.1"/>
</dbReference>
<dbReference type="Gene3D" id="3.40.50.2300">
    <property type="match status" value="1"/>
</dbReference>
<dbReference type="Pfam" id="PF00072">
    <property type="entry name" value="Response_reg"/>
    <property type="match status" value="1"/>
</dbReference>
<dbReference type="PROSITE" id="PS50045">
    <property type="entry name" value="SIGMA54_INTERACT_4"/>
    <property type="match status" value="1"/>
</dbReference>
<dbReference type="CDD" id="cd00009">
    <property type="entry name" value="AAA"/>
    <property type="match status" value="1"/>
</dbReference>
<organism evidence="6 7">
    <name type="scientific">Marinomonas balearica</name>
    <dbReference type="NCBI Taxonomy" id="491947"/>
    <lineage>
        <taxon>Bacteria</taxon>
        <taxon>Pseudomonadati</taxon>
        <taxon>Pseudomonadota</taxon>
        <taxon>Gammaproteobacteria</taxon>
        <taxon>Oceanospirillales</taxon>
        <taxon>Oceanospirillaceae</taxon>
        <taxon>Marinomonas</taxon>
    </lineage>
</organism>
<feature type="domain" description="Response regulatory" evidence="5">
    <location>
        <begin position="10"/>
        <end position="125"/>
    </location>
</feature>
<dbReference type="GO" id="GO:0006355">
    <property type="term" value="P:regulation of DNA-templated transcription"/>
    <property type="evidence" value="ECO:0007669"/>
    <property type="project" value="InterPro"/>
</dbReference>
<dbReference type="PANTHER" id="PTHR32071">
    <property type="entry name" value="TRANSCRIPTIONAL REGULATORY PROTEIN"/>
    <property type="match status" value="1"/>
</dbReference>
<dbReference type="Proteomes" id="UP000294656">
    <property type="component" value="Unassembled WGS sequence"/>
</dbReference>
<keyword evidence="7" id="KW-1185">Reference proteome</keyword>
<keyword evidence="1" id="KW-0547">Nucleotide-binding</keyword>
<dbReference type="EMBL" id="SNXC01000009">
    <property type="protein sequence ID" value="TDO99427.1"/>
    <property type="molecule type" value="Genomic_DNA"/>
</dbReference>
<dbReference type="GO" id="GO:0005524">
    <property type="term" value="F:ATP binding"/>
    <property type="evidence" value="ECO:0007669"/>
    <property type="project" value="UniProtKB-KW"/>
</dbReference>
<sequence>MNTRFYPQFKILLIDDEVSFLRSMSLTLERQGYNNLMTCSSPQDVKNIVSTEQVGLVLLDLTMPIISGQELLNWFTEEHPDITVIIFSGLNQIDAAVDCVKKGAFDYIVKTADQEQILESIKRAINTQELSLENHALRTQLLSNTAQKSDYFSSIITVNNQMYSVFRYLESIGQSNQPLLITGESGVGKELIAQATHAASKRSGELVTVNVAGLDDNIFSDTLFGHSKGAFTGADKQRSGLVERASGGTLFLDEIGDLSPASQIKLLRLLQEGEYYPIGSDRPKRIEARVIVATHQDLAERQSEGKFRKDLFYRLRTHRVDIPPLRERSEDIPPLLNHFMRVACEEMGKAPLKIPKSLPSRLMHYPFPGNARELRALVYDSVSQTQGETLATTPFDAILENVSIQNFGEEKVKFSENQPLPTLNQLSEMLVNEAMLRADRNQSLASQMLGISQPALSKRLKNMKEANSE</sequence>
<accession>A0A4R6MCP4</accession>
<dbReference type="Gene3D" id="1.10.8.60">
    <property type="match status" value="1"/>
</dbReference>
<dbReference type="InterPro" id="IPR025943">
    <property type="entry name" value="Sigma_54_int_dom_ATP-bd_2"/>
</dbReference>
<feature type="domain" description="Sigma-54 factor interaction" evidence="4">
    <location>
        <begin position="155"/>
        <end position="383"/>
    </location>
</feature>
<dbReference type="SMART" id="SM00448">
    <property type="entry name" value="REC"/>
    <property type="match status" value="1"/>
</dbReference>
<dbReference type="OrthoDB" id="9804019at2"/>
<evidence type="ECO:0000313" key="7">
    <source>
        <dbReference type="Proteomes" id="UP000294656"/>
    </source>
</evidence>
<name>A0A4R6MCP4_9GAMM</name>
<dbReference type="SMART" id="SM00382">
    <property type="entry name" value="AAA"/>
    <property type="match status" value="1"/>
</dbReference>
<reference evidence="6 7" key="1">
    <citation type="submission" date="2019-03" db="EMBL/GenBank/DDBJ databases">
        <title>Genomic Encyclopedia of Type Strains, Phase III (KMG-III): the genomes of soil and plant-associated and newly described type strains.</title>
        <authorList>
            <person name="Whitman W."/>
        </authorList>
    </citation>
    <scope>NUCLEOTIDE SEQUENCE [LARGE SCALE GENOMIC DNA]</scope>
    <source>
        <strain evidence="6 7">CECT 7378</strain>
    </source>
</reference>
<dbReference type="PROSITE" id="PS50110">
    <property type="entry name" value="RESPONSE_REGULATORY"/>
    <property type="match status" value="1"/>
</dbReference>
<keyword evidence="6" id="KW-0238">DNA-binding</keyword>
<gene>
    <name evidence="6" type="ORF">DFP79_0409</name>
</gene>
<dbReference type="InterPro" id="IPR002078">
    <property type="entry name" value="Sigma_54_int"/>
</dbReference>
<protein>
    <submittedName>
        <fullName evidence="6">DNA-binding NtrC family response regulator</fullName>
    </submittedName>
</protein>
<dbReference type="Pfam" id="PF00158">
    <property type="entry name" value="Sigma54_activat"/>
    <property type="match status" value="1"/>
</dbReference>
<comment type="caution">
    <text evidence="6">The sequence shown here is derived from an EMBL/GenBank/DDBJ whole genome shotgun (WGS) entry which is preliminary data.</text>
</comment>
<keyword evidence="2" id="KW-0067">ATP-binding</keyword>
<evidence type="ECO:0000256" key="1">
    <source>
        <dbReference type="ARBA" id="ARBA00022741"/>
    </source>
</evidence>
<dbReference type="AlphaFoldDB" id="A0A4R6MCP4"/>
<dbReference type="InterPro" id="IPR025662">
    <property type="entry name" value="Sigma_54_int_dom_ATP-bd_1"/>
</dbReference>
<dbReference type="PANTHER" id="PTHR32071:SF13">
    <property type="entry name" value="RESPONSE REGULATOR HSFA"/>
    <property type="match status" value="1"/>
</dbReference>
<evidence type="ECO:0000313" key="6">
    <source>
        <dbReference type="EMBL" id="TDO99427.1"/>
    </source>
</evidence>
<keyword evidence="3" id="KW-0597">Phosphoprotein</keyword>
<dbReference type="InterPro" id="IPR003593">
    <property type="entry name" value="AAA+_ATPase"/>
</dbReference>